<dbReference type="AlphaFoldDB" id="A0A917PHZ4"/>
<dbReference type="PANTHER" id="PTHR34039:SF1">
    <property type="entry name" value="UPF0102 PROTEIN YRAN"/>
    <property type="match status" value="1"/>
</dbReference>
<dbReference type="SUPFAM" id="SSF52980">
    <property type="entry name" value="Restriction endonuclease-like"/>
    <property type="match status" value="1"/>
</dbReference>
<protein>
    <recommendedName>
        <fullName evidence="2">UPF0102 protein GCM10011372_17220</fullName>
    </recommendedName>
</protein>
<evidence type="ECO:0000313" key="3">
    <source>
        <dbReference type="EMBL" id="GGJ79431.1"/>
    </source>
</evidence>
<comment type="caution">
    <text evidence="3">The sequence shown here is derived from an EMBL/GenBank/DDBJ whole genome shotgun (WGS) entry which is preliminary data.</text>
</comment>
<accession>A0A917PHZ4</accession>
<dbReference type="PANTHER" id="PTHR34039">
    <property type="entry name" value="UPF0102 PROTEIN YRAN"/>
    <property type="match status" value="1"/>
</dbReference>
<reference evidence="3" key="2">
    <citation type="submission" date="2020-09" db="EMBL/GenBank/DDBJ databases">
        <authorList>
            <person name="Sun Q."/>
            <person name="Zhou Y."/>
        </authorList>
    </citation>
    <scope>NUCLEOTIDE SEQUENCE</scope>
    <source>
        <strain evidence="3">CGMCC 1.8984</strain>
    </source>
</reference>
<evidence type="ECO:0000256" key="1">
    <source>
        <dbReference type="ARBA" id="ARBA00006738"/>
    </source>
</evidence>
<keyword evidence="4" id="KW-1185">Reference proteome</keyword>
<gene>
    <name evidence="3" type="ORF">GCM10011372_17220</name>
</gene>
<comment type="similarity">
    <text evidence="1 2">Belongs to the UPF0102 family.</text>
</comment>
<dbReference type="InterPro" id="IPR011335">
    <property type="entry name" value="Restrct_endonuc-II-like"/>
</dbReference>
<proteinExistence type="inferred from homology"/>
<dbReference type="Pfam" id="PF02021">
    <property type="entry name" value="UPF0102"/>
    <property type="match status" value="1"/>
</dbReference>
<name>A0A917PHZ4_9MICO</name>
<dbReference type="InterPro" id="IPR003509">
    <property type="entry name" value="UPF0102_YraN-like"/>
</dbReference>
<dbReference type="EMBL" id="BMMD01000008">
    <property type="protein sequence ID" value="GGJ79431.1"/>
    <property type="molecule type" value="Genomic_DNA"/>
</dbReference>
<reference evidence="3" key="1">
    <citation type="journal article" date="2014" name="Int. J. Syst. Evol. Microbiol.">
        <title>Complete genome sequence of Corynebacterium casei LMG S-19264T (=DSM 44701T), isolated from a smear-ripened cheese.</title>
        <authorList>
            <consortium name="US DOE Joint Genome Institute (JGI-PGF)"/>
            <person name="Walter F."/>
            <person name="Albersmeier A."/>
            <person name="Kalinowski J."/>
            <person name="Ruckert C."/>
        </authorList>
    </citation>
    <scope>NUCLEOTIDE SEQUENCE</scope>
    <source>
        <strain evidence="3">CGMCC 1.8984</strain>
    </source>
</reference>
<organism evidence="3 4">
    <name type="scientific">Agromyces bauzanensis</name>
    <dbReference type="NCBI Taxonomy" id="1308924"/>
    <lineage>
        <taxon>Bacteria</taxon>
        <taxon>Bacillati</taxon>
        <taxon>Actinomycetota</taxon>
        <taxon>Actinomycetes</taxon>
        <taxon>Micrococcales</taxon>
        <taxon>Microbacteriaceae</taxon>
        <taxon>Agromyces</taxon>
    </lineage>
</organism>
<dbReference type="Proteomes" id="UP000636956">
    <property type="component" value="Unassembled WGS sequence"/>
</dbReference>
<dbReference type="HAMAP" id="MF_00048">
    <property type="entry name" value="UPF0102"/>
    <property type="match status" value="1"/>
</dbReference>
<dbReference type="NCBIfam" id="NF009150">
    <property type="entry name" value="PRK12497.1-3"/>
    <property type="match status" value="1"/>
</dbReference>
<evidence type="ECO:0000256" key="2">
    <source>
        <dbReference type="HAMAP-Rule" id="MF_00048"/>
    </source>
</evidence>
<dbReference type="NCBIfam" id="NF009154">
    <property type="entry name" value="PRK12497.3-3"/>
    <property type="match status" value="1"/>
</dbReference>
<dbReference type="Gene3D" id="3.40.1350.10">
    <property type="match status" value="1"/>
</dbReference>
<dbReference type="CDD" id="cd20736">
    <property type="entry name" value="PoNe_Nuclease"/>
    <property type="match status" value="1"/>
</dbReference>
<evidence type="ECO:0000313" key="4">
    <source>
        <dbReference type="Proteomes" id="UP000636956"/>
    </source>
</evidence>
<dbReference type="GO" id="GO:0003676">
    <property type="term" value="F:nucleic acid binding"/>
    <property type="evidence" value="ECO:0007669"/>
    <property type="project" value="InterPro"/>
</dbReference>
<sequence>MESRIPVRIASAGHEAPPRTATLFAEVVRMAHNAELGRRGEQLAVDHLLGRGMEVLDRNWRCRLGEIDIVARDGHDTVFVEVKTRTTHDYGHPFESITPVKLARLRRLAIAWCEATDAAVSRIRIDAVAVLAPTEAPALIEHLEGIS</sequence>
<dbReference type="InterPro" id="IPR011856">
    <property type="entry name" value="tRNA_endonuc-like_dom_sf"/>
</dbReference>